<organism evidence="3 4">
    <name type="scientific">Gossypium australe</name>
    <dbReference type="NCBI Taxonomy" id="47621"/>
    <lineage>
        <taxon>Eukaryota</taxon>
        <taxon>Viridiplantae</taxon>
        <taxon>Streptophyta</taxon>
        <taxon>Embryophyta</taxon>
        <taxon>Tracheophyta</taxon>
        <taxon>Spermatophyta</taxon>
        <taxon>Magnoliopsida</taxon>
        <taxon>eudicotyledons</taxon>
        <taxon>Gunneridae</taxon>
        <taxon>Pentapetalae</taxon>
        <taxon>rosids</taxon>
        <taxon>malvids</taxon>
        <taxon>Malvales</taxon>
        <taxon>Malvaceae</taxon>
        <taxon>Malvoideae</taxon>
        <taxon>Gossypium</taxon>
    </lineage>
</organism>
<evidence type="ECO:0000313" key="4">
    <source>
        <dbReference type="Proteomes" id="UP000325315"/>
    </source>
</evidence>
<comment type="caution">
    <text evidence="3">The sequence shown here is derived from an EMBL/GenBank/DDBJ whole genome shotgun (WGS) entry which is preliminary data.</text>
</comment>
<dbReference type="OrthoDB" id="1001079at2759"/>
<proteinExistence type="predicted"/>
<dbReference type="PANTHER" id="PTHR48200:SF1">
    <property type="entry name" value="AMINOTRANSFERASE-LIKE PLANT MOBILE DOMAIN-CONTAINING PROTEIN"/>
    <property type="match status" value="1"/>
</dbReference>
<gene>
    <name evidence="3" type="ORF">EPI10_028846</name>
</gene>
<dbReference type="Pfam" id="PF24924">
    <property type="entry name" value="DUF7745"/>
    <property type="match status" value="1"/>
</dbReference>
<feature type="coiled-coil region" evidence="1">
    <location>
        <begin position="215"/>
        <end position="242"/>
    </location>
</feature>
<evidence type="ECO:0000313" key="3">
    <source>
        <dbReference type="EMBL" id="KAA3462353.1"/>
    </source>
</evidence>
<dbReference type="Proteomes" id="UP000325315">
    <property type="component" value="Unassembled WGS sequence"/>
</dbReference>
<dbReference type="InterPro" id="IPR056647">
    <property type="entry name" value="DUF7745"/>
</dbReference>
<name>A0A5B6UXL8_9ROSI</name>
<reference evidence="4" key="1">
    <citation type="journal article" date="2019" name="Plant Biotechnol. J.">
        <title>Genome sequencing of the Australian wild diploid species Gossypium australe highlights disease resistance and delayed gland morphogenesis.</title>
        <authorList>
            <person name="Cai Y."/>
            <person name="Cai X."/>
            <person name="Wang Q."/>
            <person name="Wang P."/>
            <person name="Zhang Y."/>
            <person name="Cai C."/>
            <person name="Xu Y."/>
            <person name="Wang K."/>
            <person name="Zhou Z."/>
            <person name="Wang C."/>
            <person name="Geng S."/>
            <person name="Li B."/>
            <person name="Dong Q."/>
            <person name="Hou Y."/>
            <person name="Wang H."/>
            <person name="Ai P."/>
            <person name="Liu Z."/>
            <person name="Yi F."/>
            <person name="Sun M."/>
            <person name="An G."/>
            <person name="Cheng J."/>
            <person name="Zhang Y."/>
            <person name="Shi Q."/>
            <person name="Xie Y."/>
            <person name="Shi X."/>
            <person name="Chang Y."/>
            <person name="Huang F."/>
            <person name="Chen Y."/>
            <person name="Hong S."/>
            <person name="Mi L."/>
            <person name="Sun Q."/>
            <person name="Zhang L."/>
            <person name="Zhou B."/>
            <person name="Peng R."/>
            <person name="Zhang X."/>
            <person name="Liu F."/>
        </authorList>
    </citation>
    <scope>NUCLEOTIDE SEQUENCE [LARGE SCALE GENOMIC DNA]</scope>
    <source>
        <strain evidence="4">cv. PA1801</strain>
    </source>
</reference>
<feature type="domain" description="DUF7745" evidence="2">
    <location>
        <begin position="35"/>
        <end position="121"/>
    </location>
</feature>
<evidence type="ECO:0000259" key="2">
    <source>
        <dbReference type="Pfam" id="PF24924"/>
    </source>
</evidence>
<keyword evidence="1" id="KW-0175">Coiled coil</keyword>
<accession>A0A5B6UXL8</accession>
<keyword evidence="4" id="KW-1185">Reference proteome</keyword>
<protein>
    <submittedName>
        <fullName evidence="3">Nucleoside-triphosphatase THEP1</fullName>
    </submittedName>
</protein>
<sequence length="245" mass="28605">MNITGMSEQWVSARIQKKGEGKCIPWMSLRDLILTHPDVKKKIDVFALCIYSLVIFPKALRHVDEIVTDLFDQLDKVVTHMPAILAETFRSFNACRRTGEGRFIGCAQLLLAWFHSHLWKVEKVSYRFVPTTYGLAQCEFSYKGESYKKKVKEISNAWNQIHRMKRRSAGPMTTLEYSGWRIRKVNDNIPEPNPEGARSREECLRVVQSKLEIVKQDFEKMSSELRKRIEKLEEEKMHLKLDADV</sequence>
<dbReference type="EMBL" id="SMMG02000009">
    <property type="protein sequence ID" value="KAA3462353.1"/>
    <property type="molecule type" value="Genomic_DNA"/>
</dbReference>
<dbReference type="PANTHER" id="PTHR48200">
    <property type="entry name" value="PROTEIN, PUTATIVE-RELATED"/>
    <property type="match status" value="1"/>
</dbReference>
<dbReference type="AlphaFoldDB" id="A0A5B6UXL8"/>
<evidence type="ECO:0000256" key="1">
    <source>
        <dbReference type="SAM" id="Coils"/>
    </source>
</evidence>